<keyword evidence="3" id="KW-1185">Reference proteome</keyword>
<evidence type="ECO:0000313" key="2">
    <source>
        <dbReference type="EMBL" id="AGA24892.1"/>
    </source>
</evidence>
<dbReference type="eggNOG" id="ENOG5033FU9">
    <property type="taxonomic scope" value="Bacteria"/>
</dbReference>
<organism evidence="2 3">
    <name type="scientific">Singulisphaera acidiphila (strain ATCC BAA-1392 / DSM 18658 / VKM B-2454 / MOB10)</name>
    <dbReference type="NCBI Taxonomy" id="886293"/>
    <lineage>
        <taxon>Bacteria</taxon>
        <taxon>Pseudomonadati</taxon>
        <taxon>Planctomycetota</taxon>
        <taxon>Planctomycetia</taxon>
        <taxon>Isosphaerales</taxon>
        <taxon>Isosphaeraceae</taxon>
        <taxon>Singulisphaera</taxon>
    </lineage>
</organism>
<protein>
    <submittedName>
        <fullName evidence="2">Uncharacterized protein</fullName>
    </submittedName>
</protein>
<dbReference type="AlphaFoldDB" id="L0D6P3"/>
<dbReference type="OrthoDB" id="252515at2"/>
<feature type="compositionally biased region" description="Pro residues" evidence="1">
    <location>
        <begin position="279"/>
        <end position="288"/>
    </location>
</feature>
<dbReference type="HOGENOM" id="CLU_966108_0_0_0"/>
<dbReference type="STRING" id="886293.Sinac_0457"/>
<gene>
    <name evidence="2" type="ordered locus">Sinac_0457</name>
</gene>
<dbReference type="RefSeq" id="WP_015244077.1">
    <property type="nucleotide sequence ID" value="NC_019892.1"/>
</dbReference>
<evidence type="ECO:0000313" key="3">
    <source>
        <dbReference type="Proteomes" id="UP000010798"/>
    </source>
</evidence>
<dbReference type="Proteomes" id="UP000010798">
    <property type="component" value="Chromosome"/>
</dbReference>
<proteinExistence type="predicted"/>
<accession>L0D6P3</accession>
<dbReference type="EMBL" id="CP003364">
    <property type="protein sequence ID" value="AGA24892.1"/>
    <property type="molecule type" value="Genomic_DNA"/>
</dbReference>
<evidence type="ECO:0000256" key="1">
    <source>
        <dbReference type="SAM" id="MobiDB-lite"/>
    </source>
</evidence>
<dbReference type="KEGG" id="saci:Sinac_0457"/>
<sequence>MNWKAPALVVAMMAVAGCSFNRSDLGRDTFLARIGGSGQIIEPKRCNLRVAILSRPLRDEAINGALWSVVDEQSIAPDLRRDLEVNGLRMGLITGELPHEVDSILNAKGQHKVEPSRFEFPDGDHAMIDMVDTTPEVSLLLNREGRAFGKPYKDASGWFRVTANHEGSTGVALRFVPEIHHGPIQRAFTALPNATNYSPQQFMQKDGQQEESLRELATTLTLQPGQVAVVGCLPEASRSLGSFLFTHPEANSDRLLQQVLLIWASREGTNPPATSTPPSLMPVDPPKS</sequence>
<feature type="compositionally biased region" description="Polar residues" evidence="1">
    <location>
        <begin position="268"/>
        <end position="278"/>
    </location>
</feature>
<dbReference type="PROSITE" id="PS51257">
    <property type="entry name" value="PROKAR_LIPOPROTEIN"/>
    <property type="match status" value="1"/>
</dbReference>
<reference evidence="2 3" key="1">
    <citation type="submission" date="2012-02" db="EMBL/GenBank/DDBJ databases">
        <title>Complete sequence of chromosome of Singulisphaera acidiphila DSM 18658.</title>
        <authorList>
            <consortium name="US DOE Joint Genome Institute (JGI-PGF)"/>
            <person name="Lucas S."/>
            <person name="Copeland A."/>
            <person name="Lapidus A."/>
            <person name="Glavina del Rio T."/>
            <person name="Dalin E."/>
            <person name="Tice H."/>
            <person name="Bruce D."/>
            <person name="Goodwin L."/>
            <person name="Pitluck S."/>
            <person name="Peters L."/>
            <person name="Ovchinnikova G."/>
            <person name="Chertkov O."/>
            <person name="Kyrpides N."/>
            <person name="Mavromatis K."/>
            <person name="Ivanova N."/>
            <person name="Brettin T."/>
            <person name="Detter J.C."/>
            <person name="Han C."/>
            <person name="Larimer F."/>
            <person name="Land M."/>
            <person name="Hauser L."/>
            <person name="Markowitz V."/>
            <person name="Cheng J.-F."/>
            <person name="Hugenholtz P."/>
            <person name="Woyke T."/>
            <person name="Wu D."/>
            <person name="Tindall B."/>
            <person name="Pomrenke H."/>
            <person name="Brambilla E."/>
            <person name="Klenk H.-P."/>
            <person name="Eisen J.A."/>
        </authorList>
    </citation>
    <scope>NUCLEOTIDE SEQUENCE [LARGE SCALE GENOMIC DNA]</scope>
    <source>
        <strain evidence="3">ATCC BAA-1392 / DSM 18658 / VKM B-2454 / MOB10</strain>
    </source>
</reference>
<feature type="region of interest" description="Disordered" evidence="1">
    <location>
        <begin position="268"/>
        <end position="288"/>
    </location>
</feature>
<name>L0D6P3_SINAD</name>